<accession>A0A6A5KJ26</accession>
<keyword evidence="1" id="KW-1133">Transmembrane helix</keyword>
<keyword evidence="1" id="KW-0812">Transmembrane</keyword>
<keyword evidence="1" id="KW-0472">Membrane</keyword>
<dbReference type="EMBL" id="ML975265">
    <property type="protein sequence ID" value="KAF1837158.1"/>
    <property type="molecule type" value="Genomic_DNA"/>
</dbReference>
<evidence type="ECO:0000256" key="1">
    <source>
        <dbReference type="SAM" id="Phobius"/>
    </source>
</evidence>
<evidence type="ECO:0000313" key="3">
    <source>
        <dbReference type="Proteomes" id="UP000800040"/>
    </source>
</evidence>
<dbReference type="Proteomes" id="UP000800040">
    <property type="component" value="Unassembled WGS sequence"/>
</dbReference>
<protein>
    <submittedName>
        <fullName evidence="2">Uncharacterized protein</fullName>
    </submittedName>
</protein>
<dbReference type="AlphaFoldDB" id="A0A6A5KJ26"/>
<reference evidence="2" key="1">
    <citation type="submission" date="2020-01" db="EMBL/GenBank/DDBJ databases">
        <authorList>
            <consortium name="DOE Joint Genome Institute"/>
            <person name="Haridas S."/>
            <person name="Albert R."/>
            <person name="Binder M."/>
            <person name="Bloem J."/>
            <person name="Labutti K."/>
            <person name="Salamov A."/>
            <person name="Andreopoulos B."/>
            <person name="Baker S.E."/>
            <person name="Barry K."/>
            <person name="Bills G."/>
            <person name="Bluhm B.H."/>
            <person name="Cannon C."/>
            <person name="Castanera R."/>
            <person name="Culley D.E."/>
            <person name="Daum C."/>
            <person name="Ezra D."/>
            <person name="Gonzalez J.B."/>
            <person name="Henrissat B."/>
            <person name="Kuo A."/>
            <person name="Liang C."/>
            <person name="Lipzen A."/>
            <person name="Lutzoni F."/>
            <person name="Magnuson J."/>
            <person name="Mondo S."/>
            <person name="Nolan M."/>
            <person name="Ohm R."/>
            <person name="Pangilinan J."/>
            <person name="Park H.-J."/>
            <person name="Ramirez L."/>
            <person name="Alfaro M."/>
            <person name="Sun H."/>
            <person name="Tritt A."/>
            <person name="Yoshinaga Y."/>
            <person name="Zwiers L.-H."/>
            <person name="Turgeon B.G."/>
            <person name="Goodwin S.B."/>
            <person name="Spatafora J.W."/>
            <person name="Crous P.W."/>
            <person name="Grigoriev I.V."/>
        </authorList>
    </citation>
    <scope>NUCLEOTIDE SEQUENCE</scope>
    <source>
        <strain evidence="2">P77</strain>
    </source>
</reference>
<sequence>MRTMMYEVDYSEFLVVTDCIPSFVYALCHSPPSFLLESYLINTLYRKTIETYFTQTTTLLPFSFYMVVHLYLVLLPLAILVTGVSSRNPSSANNTSC</sequence>
<name>A0A6A5KJ26_9PLEO</name>
<evidence type="ECO:0000313" key="2">
    <source>
        <dbReference type="EMBL" id="KAF1837158.1"/>
    </source>
</evidence>
<proteinExistence type="predicted"/>
<keyword evidence="3" id="KW-1185">Reference proteome</keyword>
<organism evidence="2 3">
    <name type="scientific">Decorospora gaudefroyi</name>
    <dbReference type="NCBI Taxonomy" id="184978"/>
    <lineage>
        <taxon>Eukaryota</taxon>
        <taxon>Fungi</taxon>
        <taxon>Dikarya</taxon>
        <taxon>Ascomycota</taxon>
        <taxon>Pezizomycotina</taxon>
        <taxon>Dothideomycetes</taxon>
        <taxon>Pleosporomycetidae</taxon>
        <taxon>Pleosporales</taxon>
        <taxon>Pleosporineae</taxon>
        <taxon>Pleosporaceae</taxon>
        <taxon>Decorospora</taxon>
    </lineage>
</organism>
<gene>
    <name evidence="2" type="ORF">BDW02DRAFT_181950</name>
</gene>
<feature type="transmembrane region" description="Helical" evidence="1">
    <location>
        <begin position="62"/>
        <end position="84"/>
    </location>
</feature>